<evidence type="ECO:0008006" key="6">
    <source>
        <dbReference type="Google" id="ProtNLM"/>
    </source>
</evidence>
<feature type="coiled-coil region" evidence="1">
    <location>
        <begin position="294"/>
        <end position="321"/>
    </location>
</feature>
<dbReference type="Proteomes" id="UP000175971">
    <property type="component" value="Unassembled WGS sequence"/>
</dbReference>
<organism evidence="4 5">
    <name type="scientific">Streptomyces nanshensis</name>
    <dbReference type="NCBI Taxonomy" id="518642"/>
    <lineage>
        <taxon>Bacteria</taxon>
        <taxon>Bacillati</taxon>
        <taxon>Actinomycetota</taxon>
        <taxon>Actinomycetes</taxon>
        <taxon>Kitasatosporales</taxon>
        <taxon>Streptomycetaceae</taxon>
        <taxon>Streptomyces</taxon>
    </lineage>
</organism>
<accession>A0A1E7LJH0</accession>
<evidence type="ECO:0000256" key="3">
    <source>
        <dbReference type="SAM" id="Phobius"/>
    </source>
</evidence>
<sequence length="463" mass="50488">MTTSPPQVNGHRRRIPVITEWQTLLAPVEEPVAAPTPEPEPTVPAVDLVAQAEADAIRTKAFADAEEQRARAEAEAEALRIKAEGEAKAAEIKAAEEARKLKLANDKAQARAVEEQAARDARIAEANRKRAEAERAQLDDERAHREQQQNAAAAEADVAKAATTWRKYAIAFYAVCAVVALPVQIAAFWDEDAPWLVIAPLMLEGAALVVTKGAAAAVAANRPHWHYRTVAWLFAFIAAGINLVHGLDAFDPATAIGTAFASLAGPGVWDLHEHGRIRRRDGVPTRRERRAAKKAAKRAAKERAEQEVFEAERQAHLENAARDAASKLDADRKRLFPKVHQEALKLAADLGETTITSAIWKQAKRNVEGTDPGESADTIRMRNAAEMRVEAARLRKPVSTLSKSKNAQGGAHLPPASTKPRPKPIPPRRKRGDSTPFHPAAKRLAADTARRSMTVRISAEETR</sequence>
<feature type="region of interest" description="Disordered" evidence="2">
    <location>
        <begin position="124"/>
        <end position="145"/>
    </location>
</feature>
<feature type="transmembrane region" description="Helical" evidence="3">
    <location>
        <begin position="195"/>
        <end position="218"/>
    </location>
</feature>
<keyword evidence="5" id="KW-1185">Reference proteome</keyword>
<dbReference type="OrthoDB" id="3869421at2"/>
<protein>
    <recommendedName>
        <fullName evidence="6">SpdB2 protein</fullName>
    </recommendedName>
</protein>
<gene>
    <name evidence="4" type="ORF">AN221_32485</name>
</gene>
<dbReference type="RefSeq" id="WP_070203872.1">
    <property type="nucleotide sequence ID" value="NZ_LJGZ01000103.1"/>
</dbReference>
<evidence type="ECO:0000313" key="5">
    <source>
        <dbReference type="Proteomes" id="UP000175971"/>
    </source>
</evidence>
<feature type="transmembrane region" description="Helical" evidence="3">
    <location>
        <begin position="230"/>
        <end position="247"/>
    </location>
</feature>
<evidence type="ECO:0000313" key="4">
    <source>
        <dbReference type="EMBL" id="OEV16328.1"/>
    </source>
</evidence>
<keyword evidence="3" id="KW-0472">Membrane</keyword>
<keyword evidence="1" id="KW-0175">Coiled coil</keyword>
<feature type="region of interest" description="Disordered" evidence="2">
    <location>
        <begin position="396"/>
        <end position="463"/>
    </location>
</feature>
<keyword evidence="3" id="KW-1133">Transmembrane helix</keyword>
<proteinExistence type="predicted"/>
<keyword evidence="3" id="KW-0812">Transmembrane</keyword>
<evidence type="ECO:0000256" key="2">
    <source>
        <dbReference type="SAM" id="MobiDB-lite"/>
    </source>
</evidence>
<feature type="transmembrane region" description="Helical" evidence="3">
    <location>
        <begin position="170"/>
        <end position="189"/>
    </location>
</feature>
<feature type="compositionally biased region" description="Basic residues" evidence="2">
    <location>
        <begin position="420"/>
        <end position="431"/>
    </location>
</feature>
<dbReference type="EMBL" id="LJGZ01000103">
    <property type="protein sequence ID" value="OEV16328.1"/>
    <property type="molecule type" value="Genomic_DNA"/>
</dbReference>
<reference evidence="4 5" key="1">
    <citation type="journal article" date="2016" name="Front. Microbiol.">
        <title>Comparative Genomics Analysis of Streptomyces Species Reveals Their Adaptation to the Marine Environment and Their Diversity at the Genomic Level.</title>
        <authorList>
            <person name="Tian X."/>
            <person name="Zhang Z."/>
            <person name="Yang T."/>
            <person name="Chen M."/>
            <person name="Li J."/>
            <person name="Chen F."/>
            <person name="Yang J."/>
            <person name="Li W."/>
            <person name="Zhang B."/>
            <person name="Zhang Z."/>
            <person name="Wu J."/>
            <person name="Zhang C."/>
            <person name="Long L."/>
            <person name="Xiao J."/>
        </authorList>
    </citation>
    <scope>NUCLEOTIDE SEQUENCE [LARGE SCALE GENOMIC DNA]</scope>
    <source>
        <strain evidence="4 5">SCSIO M10372</strain>
    </source>
</reference>
<dbReference type="AlphaFoldDB" id="A0A1E7LJH0"/>
<dbReference type="PATRIC" id="fig|518642.7.peg.2685"/>
<evidence type="ECO:0000256" key="1">
    <source>
        <dbReference type="SAM" id="Coils"/>
    </source>
</evidence>
<name>A0A1E7LJH0_9ACTN</name>
<comment type="caution">
    <text evidence="4">The sequence shown here is derived from an EMBL/GenBank/DDBJ whole genome shotgun (WGS) entry which is preliminary data.</text>
</comment>